<evidence type="ECO:0000313" key="2">
    <source>
        <dbReference type="Proteomes" id="UP000001208"/>
    </source>
</evidence>
<sequence length="131" mass="14864">MSEKFELVKSFILDMNLHITHEDVAEELVVVEDEENGIKNLVIDCEDPILVIEQPIMPVVADSLALYKRLLQMNRSLVHGAFVLDEDGKTILFRDTLQLQNLDFNELEASIEALSLAMAEFSGELLTYVKK</sequence>
<reference evidence="1 2" key="1">
    <citation type="submission" date="2008-06" db="EMBL/GenBank/DDBJ databases">
        <title>Complete sequence of Chloroherpeton thalassium ATCC 35110.</title>
        <authorList>
            <consortium name="US DOE Joint Genome Institute"/>
            <person name="Lucas S."/>
            <person name="Copeland A."/>
            <person name="Lapidus A."/>
            <person name="Glavina del Rio T."/>
            <person name="Dalin E."/>
            <person name="Tice H."/>
            <person name="Bruce D."/>
            <person name="Goodwin L."/>
            <person name="Pitluck S."/>
            <person name="Schmutz J."/>
            <person name="Larimer F."/>
            <person name="Land M."/>
            <person name="Hauser L."/>
            <person name="Kyrpides N."/>
            <person name="Mikhailova N."/>
            <person name="Liu Z."/>
            <person name="Li T."/>
            <person name="Zhao F."/>
            <person name="Overmann J."/>
            <person name="Bryant D.A."/>
            <person name="Richardson P."/>
        </authorList>
    </citation>
    <scope>NUCLEOTIDE SEQUENCE [LARGE SCALE GENOMIC DNA]</scope>
    <source>
        <strain evidence="2">ATCC 35110 / GB-78</strain>
    </source>
</reference>
<dbReference type="InterPro" id="IPR054345">
    <property type="entry name" value="Tir-like"/>
</dbReference>
<dbReference type="SUPFAM" id="SSF69635">
    <property type="entry name" value="Type III secretory system chaperone-like"/>
    <property type="match status" value="1"/>
</dbReference>
<evidence type="ECO:0008006" key="3">
    <source>
        <dbReference type="Google" id="ProtNLM"/>
    </source>
</evidence>
<organism evidence="1 2">
    <name type="scientific">Chloroherpeton thalassium (strain ATCC 35110 / GB-78)</name>
    <dbReference type="NCBI Taxonomy" id="517418"/>
    <lineage>
        <taxon>Bacteria</taxon>
        <taxon>Pseudomonadati</taxon>
        <taxon>Chlorobiota</taxon>
        <taxon>Chlorobiia</taxon>
        <taxon>Chlorobiales</taxon>
        <taxon>Chloroherpetonaceae</taxon>
        <taxon>Chloroherpeton</taxon>
    </lineage>
</organism>
<dbReference type="HOGENOM" id="CLU_151808_0_0_10"/>
<accession>B3QY72</accession>
<dbReference type="RefSeq" id="WP_012501120.1">
    <property type="nucleotide sequence ID" value="NC_011026.1"/>
</dbReference>
<dbReference type="OrthoDB" id="361060at2"/>
<dbReference type="EMBL" id="CP001100">
    <property type="protein sequence ID" value="ACF15038.1"/>
    <property type="molecule type" value="Genomic_DNA"/>
</dbReference>
<name>B3QY72_CHLT3</name>
<evidence type="ECO:0000313" key="1">
    <source>
        <dbReference type="EMBL" id="ACF15038.1"/>
    </source>
</evidence>
<dbReference type="Proteomes" id="UP000001208">
    <property type="component" value="Chromosome"/>
</dbReference>
<dbReference type="AlphaFoldDB" id="B3QY72"/>
<proteinExistence type="predicted"/>
<gene>
    <name evidence="1" type="ordered locus">Ctha_2589</name>
</gene>
<dbReference type="Pfam" id="PF22550">
    <property type="entry name" value="CesT_Tir_1"/>
    <property type="match status" value="1"/>
</dbReference>
<dbReference type="KEGG" id="cts:Ctha_2589"/>
<dbReference type="eggNOG" id="ENOG502ZPB9">
    <property type="taxonomic scope" value="Bacteria"/>
</dbReference>
<dbReference type="STRING" id="517418.Ctha_2589"/>
<dbReference type="Gene3D" id="3.30.1460.10">
    <property type="match status" value="1"/>
</dbReference>
<protein>
    <recommendedName>
        <fullName evidence="3">Molecular chaperone Tir</fullName>
    </recommendedName>
</protein>
<keyword evidence="2" id="KW-1185">Reference proteome</keyword>